<dbReference type="AlphaFoldDB" id="A0A699IJW1"/>
<sequence length="173" mass="19212">MVTFTREENEKQQQHPSPCVVKEMDLFTFIRHADPTKVWIGERQIEEGYVSLLDFTKSRVIPIAGEDSQVGLVVRDDPGCQNDKIENLNEGSGDADQENHFEDSDRAGEDEVVTIVVDEEFQAATANRLKGKKNKRRDVGVSGYDHPPKKLREDHGTSGDVGTSTDGKSLAAL</sequence>
<feature type="region of interest" description="Disordered" evidence="1">
    <location>
        <begin position="127"/>
        <end position="173"/>
    </location>
</feature>
<comment type="caution">
    <text evidence="2">The sequence shown here is derived from an EMBL/GenBank/DDBJ whole genome shotgun (WGS) entry which is preliminary data.</text>
</comment>
<dbReference type="EMBL" id="BKCJ010294158">
    <property type="protein sequence ID" value="GEZ56238.1"/>
    <property type="molecule type" value="Genomic_DNA"/>
</dbReference>
<accession>A0A699IJW1</accession>
<feature type="region of interest" description="Disordered" evidence="1">
    <location>
        <begin position="81"/>
        <end position="108"/>
    </location>
</feature>
<feature type="compositionally biased region" description="Basic and acidic residues" evidence="1">
    <location>
        <begin position="97"/>
        <end position="108"/>
    </location>
</feature>
<organism evidence="2">
    <name type="scientific">Tanacetum cinerariifolium</name>
    <name type="common">Dalmatian daisy</name>
    <name type="synonym">Chrysanthemum cinerariifolium</name>
    <dbReference type="NCBI Taxonomy" id="118510"/>
    <lineage>
        <taxon>Eukaryota</taxon>
        <taxon>Viridiplantae</taxon>
        <taxon>Streptophyta</taxon>
        <taxon>Embryophyta</taxon>
        <taxon>Tracheophyta</taxon>
        <taxon>Spermatophyta</taxon>
        <taxon>Magnoliopsida</taxon>
        <taxon>eudicotyledons</taxon>
        <taxon>Gunneridae</taxon>
        <taxon>Pentapetalae</taxon>
        <taxon>asterids</taxon>
        <taxon>campanulids</taxon>
        <taxon>Asterales</taxon>
        <taxon>Asteraceae</taxon>
        <taxon>Asteroideae</taxon>
        <taxon>Anthemideae</taxon>
        <taxon>Anthemidinae</taxon>
        <taxon>Tanacetum</taxon>
    </lineage>
</organism>
<feature type="compositionally biased region" description="Basic and acidic residues" evidence="1">
    <location>
        <begin position="146"/>
        <end position="157"/>
    </location>
</feature>
<feature type="compositionally biased region" description="Low complexity" evidence="1">
    <location>
        <begin position="158"/>
        <end position="173"/>
    </location>
</feature>
<protein>
    <submittedName>
        <fullName evidence="2">Uncharacterized protein</fullName>
    </submittedName>
</protein>
<name>A0A699IJW1_TANCI</name>
<proteinExistence type="predicted"/>
<evidence type="ECO:0000313" key="2">
    <source>
        <dbReference type="EMBL" id="GEZ56238.1"/>
    </source>
</evidence>
<reference evidence="2" key="1">
    <citation type="journal article" date="2019" name="Sci. Rep.">
        <title>Draft genome of Tanacetum cinerariifolium, the natural source of mosquito coil.</title>
        <authorList>
            <person name="Yamashiro T."/>
            <person name="Shiraishi A."/>
            <person name="Satake H."/>
            <person name="Nakayama K."/>
        </authorList>
    </citation>
    <scope>NUCLEOTIDE SEQUENCE</scope>
</reference>
<evidence type="ECO:0000256" key="1">
    <source>
        <dbReference type="SAM" id="MobiDB-lite"/>
    </source>
</evidence>
<gene>
    <name evidence="2" type="ORF">Tci_528211</name>
</gene>